<dbReference type="PANTHER" id="PTHR11452:SF75">
    <property type="entry name" value="ALPHA-GALACTOSIDASE MEL1"/>
    <property type="match status" value="1"/>
</dbReference>
<dbReference type="SUPFAM" id="SSF51445">
    <property type="entry name" value="(Trans)glycosidases"/>
    <property type="match status" value="1"/>
</dbReference>
<evidence type="ECO:0000256" key="3">
    <source>
        <dbReference type="ARBA" id="ARBA00022801"/>
    </source>
</evidence>
<dbReference type="InterPro" id="IPR013785">
    <property type="entry name" value="Aldolase_TIM"/>
</dbReference>
<gene>
    <name evidence="6" type="ORF">LY11_02916</name>
</gene>
<dbReference type="InterPro" id="IPR013780">
    <property type="entry name" value="Glyco_hydro_b"/>
</dbReference>
<reference evidence="6 7" key="1">
    <citation type="submission" date="2018-06" db="EMBL/GenBank/DDBJ databases">
        <title>Genomic Encyclopedia of Archaeal and Bacterial Type Strains, Phase II (KMG-II): from individual species to whole genera.</title>
        <authorList>
            <person name="Goeker M."/>
        </authorList>
    </citation>
    <scope>NUCLEOTIDE SEQUENCE [LARGE SCALE GENOMIC DNA]</scope>
    <source>
        <strain evidence="6 7">DSM 14825</strain>
    </source>
</reference>
<protein>
    <submittedName>
        <fullName evidence="6">Alpha-galactosidase</fullName>
    </submittedName>
</protein>
<dbReference type="SUPFAM" id="SSF51011">
    <property type="entry name" value="Glycosyl hydrolase domain"/>
    <property type="match status" value="1"/>
</dbReference>
<keyword evidence="4" id="KW-0326">Glycosidase</keyword>
<evidence type="ECO:0000256" key="4">
    <source>
        <dbReference type="ARBA" id="ARBA00023295"/>
    </source>
</evidence>
<accession>A0A327SL45</accession>
<dbReference type="Pfam" id="PF16499">
    <property type="entry name" value="Melibiase_2"/>
    <property type="match status" value="1"/>
</dbReference>
<evidence type="ECO:0000313" key="7">
    <source>
        <dbReference type="Proteomes" id="UP000249754"/>
    </source>
</evidence>
<sequence>MTDGREEEITKAEYASQMSLWCMLASPLAATNDIRHMTEEVKRILLNPEVILLNQDSLGKQAVRKLNNETWIVFLKPLANGDYALAILNRTDQTRKITYNFGLTGNYQIRDLWQHKVIATGNNWSGNVNSYETKLFRLIRK</sequence>
<dbReference type="PANTHER" id="PTHR11452">
    <property type="entry name" value="ALPHA-GALACTOSIDASE/ALPHA-N-ACETYLGALACTOSAMINIDASE"/>
    <property type="match status" value="1"/>
</dbReference>
<evidence type="ECO:0000259" key="5">
    <source>
        <dbReference type="Pfam" id="PF17801"/>
    </source>
</evidence>
<dbReference type="InterPro" id="IPR002241">
    <property type="entry name" value="Glyco_hydro_27"/>
</dbReference>
<comment type="similarity">
    <text evidence="1">Belongs to the glycosyl hydrolase 27 family.</text>
</comment>
<proteinExistence type="inferred from homology"/>
<dbReference type="GO" id="GO:0004553">
    <property type="term" value="F:hydrolase activity, hydrolyzing O-glycosyl compounds"/>
    <property type="evidence" value="ECO:0007669"/>
    <property type="project" value="InterPro"/>
</dbReference>
<dbReference type="EMBL" id="QLLR01000014">
    <property type="protein sequence ID" value="RAJ29212.1"/>
    <property type="molecule type" value="Genomic_DNA"/>
</dbReference>
<keyword evidence="2" id="KW-0732">Signal</keyword>
<keyword evidence="3" id="KW-0378">Hydrolase</keyword>
<dbReference type="Proteomes" id="UP000249754">
    <property type="component" value="Unassembled WGS sequence"/>
</dbReference>
<dbReference type="AlphaFoldDB" id="A0A327SL45"/>
<dbReference type="Gene3D" id="3.20.20.70">
    <property type="entry name" value="Aldolase class I"/>
    <property type="match status" value="1"/>
</dbReference>
<name>A0A327SL45_9SPHI</name>
<comment type="caution">
    <text evidence="6">The sequence shown here is derived from an EMBL/GenBank/DDBJ whole genome shotgun (WGS) entry which is preliminary data.</text>
</comment>
<dbReference type="Gene3D" id="2.60.40.1180">
    <property type="entry name" value="Golgi alpha-mannosidase II"/>
    <property type="match status" value="1"/>
</dbReference>
<dbReference type="GO" id="GO:0005975">
    <property type="term" value="P:carbohydrate metabolic process"/>
    <property type="evidence" value="ECO:0007669"/>
    <property type="project" value="InterPro"/>
</dbReference>
<dbReference type="InterPro" id="IPR017853">
    <property type="entry name" value="GH"/>
</dbReference>
<organism evidence="6 7">
    <name type="scientific">Pedobacter cryoconitis</name>
    <dbReference type="NCBI Taxonomy" id="188932"/>
    <lineage>
        <taxon>Bacteria</taxon>
        <taxon>Pseudomonadati</taxon>
        <taxon>Bacteroidota</taxon>
        <taxon>Sphingobacteriia</taxon>
        <taxon>Sphingobacteriales</taxon>
        <taxon>Sphingobacteriaceae</taxon>
        <taxon>Pedobacter</taxon>
    </lineage>
</organism>
<evidence type="ECO:0000313" key="6">
    <source>
        <dbReference type="EMBL" id="RAJ29212.1"/>
    </source>
</evidence>
<dbReference type="Pfam" id="PF17801">
    <property type="entry name" value="Melibiase_C"/>
    <property type="match status" value="1"/>
</dbReference>
<evidence type="ECO:0000256" key="2">
    <source>
        <dbReference type="ARBA" id="ARBA00022729"/>
    </source>
</evidence>
<evidence type="ECO:0000256" key="1">
    <source>
        <dbReference type="ARBA" id="ARBA00009743"/>
    </source>
</evidence>
<dbReference type="InterPro" id="IPR041233">
    <property type="entry name" value="Melibiase_C"/>
</dbReference>
<feature type="domain" description="Alpha galactosidase C-terminal" evidence="5">
    <location>
        <begin position="70"/>
        <end position="138"/>
    </location>
</feature>